<keyword evidence="1" id="KW-0378">Hydrolase</keyword>
<dbReference type="Gene3D" id="3.30.420.10">
    <property type="entry name" value="Ribonuclease H-like superfamily/Ribonuclease H"/>
    <property type="match status" value="1"/>
</dbReference>
<dbReference type="GO" id="GO:0003676">
    <property type="term" value="F:nucleic acid binding"/>
    <property type="evidence" value="ECO:0007669"/>
    <property type="project" value="InterPro"/>
</dbReference>
<dbReference type="SUPFAM" id="SSF53098">
    <property type="entry name" value="Ribonuclease H-like"/>
    <property type="match status" value="1"/>
</dbReference>
<accession>A0A6L2LNQ7</accession>
<dbReference type="InterPro" id="IPR005162">
    <property type="entry name" value="Retrotrans_gag_dom"/>
</dbReference>
<dbReference type="Pfam" id="PF07727">
    <property type="entry name" value="RVT_2"/>
    <property type="match status" value="2"/>
</dbReference>
<comment type="caution">
    <text evidence="4">The sequence shown here is derived from an EMBL/GenBank/DDBJ whole genome shotgun (WGS) entry which is preliminary data.</text>
</comment>
<feature type="region of interest" description="Disordered" evidence="2">
    <location>
        <begin position="3174"/>
        <end position="3246"/>
    </location>
</feature>
<gene>
    <name evidence="4" type="ORF">Tci_033912</name>
</gene>
<dbReference type="Pfam" id="PF03732">
    <property type="entry name" value="Retrotrans_gag"/>
    <property type="match status" value="1"/>
</dbReference>
<dbReference type="InterPro" id="IPR001584">
    <property type="entry name" value="Integrase_cat-core"/>
</dbReference>
<dbReference type="InterPro" id="IPR012337">
    <property type="entry name" value="RNaseH-like_sf"/>
</dbReference>
<dbReference type="InterPro" id="IPR013103">
    <property type="entry name" value="RVT_2"/>
</dbReference>
<protein>
    <recommendedName>
        <fullName evidence="3">Integrase catalytic domain-containing protein</fullName>
    </recommendedName>
</protein>
<evidence type="ECO:0000256" key="1">
    <source>
        <dbReference type="ARBA" id="ARBA00022750"/>
    </source>
</evidence>
<dbReference type="InterPro" id="IPR043502">
    <property type="entry name" value="DNA/RNA_pol_sf"/>
</dbReference>
<dbReference type="PANTHER" id="PTHR11439">
    <property type="entry name" value="GAG-POL-RELATED RETROTRANSPOSON"/>
    <property type="match status" value="1"/>
</dbReference>
<dbReference type="InterPro" id="IPR057670">
    <property type="entry name" value="SH3_retrovirus"/>
</dbReference>
<dbReference type="InterPro" id="IPR021109">
    <property type="entry name" value="Peptidase_aspartic_dom_sf"/>
</dbReference>
<dbReference type="PROSITE" id="PS50994">
    <property type="entry name" value="INTEGRASE"/>
    <property type="match status" value="1"/>
</dbReference>
<dbReference type="Pfam" id="PF08284">
    <property type="entry name" value="RVP_2"/>
    <property type="match status" value="1"/>
</dbReference>
<dbReference type="SUPFAM" id="SSF56672">
    <property type="entry name" value="DNA/RNA polymerases"/>
    <property type="match status" value="2"/>
</dbReference>
<keyword evidence="1" id="KW-0064">Aspartyl protease</keyword>
<dbReference type="Pfam" id="PF22936">
    <property type="entry name" value="Pol_BBD"/>
    <property type="match status" value="1"/>
</dbReference>
<feature type="compositionally biased region" description="Acidic residues" evidence="2">
    <location>
        <begin position="1033"/>
        <end position="1044"/>
    </location>
</feature>
<evidence type="ECO:0000256" key="2">
    <source>
        <dbReference type="SAM" id="MobiDB-lite"/>
    </source>
</evidence>
<dbReference type="Gene3D" id="3.30.70.270">
    <property type="match status" value="1"/>
</dbReference>
<keyword evidence="1" id="KW-0645">Protease</keyword>
<dbReference type="Gene3D" id="2.40.70.10">
    <property type="entry name" value="Acid Proteases"/>
    <property type="match status" value="1"/>
</dbReference>
<dbReference type="InterPro" id="IPR036397">
    <property type="entry name" value="RNaseH_sf"/>
</dbReference>
<dbReference type="CDD" id="cd09272">
    <property type="entry name" value="RNase_HI_RT_Ty1"/>
    <property type="match status" value="1"/>
</dbReference>
<proteinExistence type="predicted"/>
<dbReference type="InterPro" id="IPR043128">
    <property type="entry name" value="Rev_trsase/Diguanyl_cyclase"/>
</dbReference>
<evidence type="ECO:0000313" key="4">
    <source>
        <dbReference type="EMBL" id="GEU61934.1"/>
    </source>
</evidence>
<feature type="compositionally biased region" description="Basic and acidic residues" evidence="2">
    <location>
        <begin position="2943"/>
        <end position="2962"/>
    </location>
</feature>
<feature type="compositionally biased region" description="Polar residues" evidence="2">
    <location>
        <begin position="815"/>
        <end position="824"/>
    </location>
</feature>
<feature type="compositionally biased region" description="Basic and acidic residues" evidence="2">
    <location>
        <begin position="3235"/>
        <end position="3246"/>
    </location>
</feature>
<dbReference type="GO" id="GO:0015074">
    <property type="term" value="P:DNA integration"/>
    <property type="evidence" value="ECO:0007669"/>
    <property type="project" value="InterPro"/>
</dbReference>
<sequence>MMDTFTLNNYFTTTLFDFGADYSYVSTTVIPLLGIEPSELGSRYDIEIASGQLVEIDKVIKGCKLEIKGHVFDIDLIPFGHGSFDVIIGDKLKETIRQLKSAKAKEKEQKEILVVRDFPEVFSDDLFGSPPVREIKFQIELIPGATPAKCTYHLAPSELEELSGQLKEFQDKVMPFVLTNAPAEKHVKHLRLVLELLKKEKLYAKFSKCELWLKEVHFLRHEINGKGIHMDPSKIEVVKNWKALRTLSEKCKIFDWGKEQELVFQTLKDKLRSYFPPTSTIPRRSRKQTTNIVEPEIRTIVEMADNHTMAQMLQAPIEGYEDAIVTSYLRNEITNFLQKPNETFNEAWERFKDLLRLCPHHDFSELHQLDTFYNALNPNDQDALDSAAGGNFLDKIPRKCLSIIESKSKIAASLEDKLDIRMNRFEKSLNDMKNSFVTPNAPLKAVEEQDFQKKFEQKQDDFQNQMMNFMQNLYNNKPSSSSSLASNTILNPKGEAKAITTRSGMSYKEPQIPPPGMKQQEPTEETTDTELPSTKDIQPLLVQVEVQKDKPIEEPFVVIPKAKVNLPYPSRLQKEKLREKDDILAAKFMEIFRDLHFELSFTDALVHMPKFAQMFKKLLNNKDKLIELTKTPLNENCSAVVLKKLPEKLGRPFLSTAHAIINVHEREIIIRHDQQSLTIQCGDISSIKKVEQINKIDFINVGRIDFESEEIENFLNDDSIPFGVEDSSFNIDEDILFLESLLREDSIPSHLIIPNQTKLPIKEPNHSFKIGYEHFNTNLVTNDVAESSTKNLIPIPHECVVVSENGSEFIEPDNDNSSTISNPLFDNDKINSDEINSHVESNSNESTSNHDTVKFDNLDEFYGPFIPIHILKEERIRREHADYINRIEMLFTINPRPHNPTNDNTNVESFSSLPIPIQESNSHQKEIDVVAITDDMLPPSVNNDDSDEEVDAVDVLRVDNFIQNSKHEYFESEDSDFDNPLLSLPPPEPPDKGFNFEKEISVERSVIVKFECIDAKEEIDVVAITNDVLPPSDDNDDSDEEGDAVGDLRVDNFIQNSEHEYSESEDTIFDPGCSVSKVTVGSSKMVKAEHQRPSGLLQQHEIPKWKWEGIAMDFAEIGEGQLIGPKLVQESTEKISQIKDRLKAASICDVKATNIILQGLPPEVYALVSNHKVAKELWEIIQLLMQGTSLTKQERECKLYDEFDKFTYKKGESSREFYLRFSLLLNDMNIYNMKLEQFQVNTKFLNTLPPEWSKFVTDVKLIRDLHTTNVDQLHAYLGQHEFHANEFCLMNERNSNPLALKGDDPIDAINHMISFLTAVVTSRYPPTNNQLRNSSNPRQQATINNERVTVQPIQGRHTSLVACTSRTYTSGASENNSRKQRTVVCYNCKGEGHISSKRTILHKEELAFLADPGIAEAQTIQNVITHNALYQADDLDAYDSNCDAINNAKVALMANLSHYGSDDLAEVHNQDNMTHNVINQAVQAMPLFEQSNIVNQSETVITSDSNIIPYSHFIQKTNAIVIHDSEETLMVAEESRSIMLLKQKDMMMSEKKVNTKPVDYTALNQVSQNFKTRFVLQIKLSAEQVFWSQNSMNSKEPNLSTRPTQVEVPKELPKVSMVNTSLKKLKHDLASFDVVVKERTTATAITKGTWGFEHTKAYFRDEIISFVKALKDLFNSFDQFLIDELSKVQNVFHQREEAVEQHPLKDTLRKLKGKDVVDEAVILHSINPELLKFDVAPLAPKLRNNRTTHYDYLKHTQEETATLREIVEHERSLNPLNTSLDYTCNTKKDKIKQTPSSAKKNKLEAYPRNVKTNLQNKKSVVNTKDIASVQNSKLNVNSDLQCYLDSGCSKHMIGDRSQLTNFVNKFLGIVKFGNDHIAKIMGYADYQIGNVTISRVYFVEGLGHDLFSVGQFCDSDLEVAFCQHTCFIRNLEGVDLITGSQGNNLYTLSLEDMMASSLIYLLSKASKTKSCLWHRCLSHLNFDNRTEFVNQTLSEYYEQVGISHETSVALSSQQNDVVKRRNHTLIEAARTMLIYAQASLFLWAEAVATTCYTQNHSIACLRHDKTPYELLHGKVPDLSFLHADIGIFIGYAPTKKAFWIYNRRTRRIIKTIHVDFDELTAMASEQRSSGPALHEMTPATISSGIVPKPTSSTPFVPPVDPPAPKVIAPIADVINLEPIKSTSLPSLTTVDQDAPSPSKFQITPETQPPVIPHDVEEDNHDIEVAIPEVTSNQSSLTDSIHTIMHPDHQMSQHNSKWTKDHPLENIIGQLARPTYKDALTQSCWIEEMQEELNEFEHLEVWLLVPRPDKVMVINLKWIYKVKLDELGGILKNKARLVARGYRQEEGIDFEEPFALVARLEAIRIFLEYVAHKNMVVYQMDVKTRFLNGNMREEVYVSQSDGFVDPDNPNHVNGNDLLPVQIYVDDIIFATSTPELCDIFSKIICLKFKMSMMGKISFFLRLQISQSPRDIFINQSKYSHESLKKYSFEYCDPVDNPMVEKSKLEKDKEGKAVDPSHYHGMIGTILYLTASRPDLQFAICMCTRYQTRPIEKHLHAVKRIFRYQQGTVNRGLWYPNDSSIALTAFADADHAGGQDTHRSRSGSLQFLRDRLITWSLKRKKSAAISSTKAEYITLSGRCAQILWMRSQLTDYGLGFNKIPMTMDMTIDQQVALDEALVPHASRLRIGKCNFCLRSDITSKESTLQVVYDVLRLTLFYKEILAFLRNLGHIGEIKKITEVNINKLHQSWRSFAVVINKCLSGKSRGYDRFLYQVEHKDAKKSNEMYYPRDDQMFTTIKLVLRHQNTQQFGSMLHVELTNKDIRNSAAYKEYYAIASGAEPSKTKESVKKTQSSFDTTMPPPMATGTRLLTSAKGKQPAKSSKAKDEGTGIIPGVLDVPTYESDEEISWKSSDEDNDDDVDDQDEDEQDNDQDDNDDDHDSDNDGDDFVHPKLTTHDKEAKDKESFDPIVQTPSHMENSNDEGNDDASHGMNVGVTKDWMQRMMIMNCIDSLFKSTPWVDVLVMTTVEPILLTAPTLPPPSIPIISQFAEAVSSILGIVDRYIDHRMNEAVKAEQVKEQIKVQVFKILPKIEKTVNEQLEAEVLTQASNSSKTSYVVIANLSELELKKILIEKIESNKSIHRSDKQRNLHKALVNAYKCDKIILDTYGDMYTLKRRHDDEDKDKESSVRSDWGSKRRRAGKEPESTSSLKEKSSKTYGKSTEGSKSHQKTASESAPVKEPMHTTLDEPSHQEFETSFLMNRLKVDTLTPELIAGPTYELMKGSCKSLVELEFYLEEPLPLIPNSRGHRAIPFDHIINNDLEYLRGGASSRKYTNSVTKIKAADYEHIKWIEDLFYGFAINRESARDVYSKHRIIAVTELQIVKWHNYKHLDWITVRRDDDKLYKLKEGDLKRTLCLQRLFKDVHEKYHHPTAYGRSSISDGTLIDVQTAMDDRLKGIRMKYLPQTI</sequence>
<dbReference type="Pfam" id="PF25597">
    <property type="entry name" value="SH3_retrovirus"/>
    <property type="match status" value="1"/>
</dbReference>
<feature type="region of interest" description="Disordered" evidence="2">
    <location>
        <begin position="1027"/>
        <end position="1046"/>
    </location>
</feature>
<feature type="compositionally biased region" description="Basic and acidic residues" evidence="2">
    <location>
        <begin position="3174"/>
        <end position="3210"/>
    </location>
</feature>
<feature type="domain" description="Integrase catalytic" evidence="3">
    <location>
        <begin position="1980"/>
        <end position="2075"/>
    </location>
</feature>
<feature type="region of interest" description="Disordered" evidence="2">
    <location>
        <begin position="2836"/>
        <end position="2985"/>
    </location>
</feature>
<evidence type="ECO:0000259" key="3">
    <source>
        <dbReference type="PROSITE" id="PS50994"/>
    </source>
</evidence>
<dbReference type="EMBL" id="BKCJ010004587">
    <property type="protein sequence ID" value="GEU61934.1"/>
    <property type="molecule type" value="Genomic_DNA"/>
</dbReference>
<dbReference type="InterPro" id="IPR054722">
    <property type="entry name" value="PolX-like_BBD"/>
</dbReference>
<feature type="compositionally biased region" description="Polar residues" evidence="2">
    <location>
        <begin position="3212"/>
        <end position="3229"/>
    </location>
</feature>
<feature type="region of interest" description="Disordered" evidence="2">
    <location>
        <begin position="808"/>
        <end position="831"/>
    </location>
</feature>
<organism evidence="4">
    <name type="scientific">Tanacetum cinerariifolium</name>
    <name type="common">Dalmatian daisy</name>
    <name type="synonym">Chrysanthemum cinerariifolium</name>
    <dbReference type="NCBI Taxonomy" id="118510"/>
    <lineage>
        <taxon>Eukaryota</taxon>
        <taxon>Viridiplantae</taxon>
        <taxon>Streptophyta</taxon>
        <taxon>Embryophyta</taxon>
        <taxon>Tracheophyta</taxon>
        <taxon>Spermatophyta</taxon>
        <taxon>Magnoliopsida</taxon>
        <taxon>eudicotyledons</taxon>
        <taxon>Gunneridae</taxon>
        <taxon>Pentapetalae</taxon>
        <taxon>asterids</taxon>
        <taxon>campanulids</taxon>
        <taxon>Asterales</taxon>
        <taxon>Asteraceae</taxon>
        <taxon>Asteroideae</taxon>
        <taxon>Anthemideae</taxon>
        <taxon>Anthemidinae</taxon>
        <taxon>Tanacetum</taxon>
    </lineage>
</organism>
<dbReference type="CDD" id="cd00303">
    <property type="entry name" value="retropepsin_like"/>
    <property type="match status" value="1"/>
</dbReference>
<feature type="compositionally biased region" description="Acidic residues" evidence="2">
    <location>
        <begin position="2910"/>
        <end position="2942"/>
    </location>
</feature>
<feature type="region of interest" description="Disordered" evidence="2">
    <location>
        <begin position="502"/>
        <end position="534"/>
    </location>
</feature>
<name>A0A6L2LNQ7_TANCI</name>
<dbReference type="GO" id="GO:0004190">
    <property type="term" value="F:aspartic-type endopeptidase activity"/>
    <property type="evidence" value="ECO:0007669"/>
    <property type="project" value="UniProtKB-KW"/>
</dbReference>
<dbReference type="Pfam" id="PF14223">
    <property type="entry name" value="Retrotran_gag_2"/>
    <property type="match status" value="1"/>
</dbReference>
<dbReference type="PANTHER" id="PTHR11439:SF509">
    <property type="entry name" value="RNA-DIRECTED DNA POLYMERASE"/>
    <property type="match status" value="1"/>
</dbReference>
<reference evidence="4" key="1">
    <citation type="journal article" date="2019" name="Sci. Rep.">
        <title>Draft genome of Tanacetum cinerariifolium, the natural source of mosquito coil.</title>
        <authorList>
            <person name="Yamashiro T."/>
            <person name="Shiraishi A."/>
            <person name="Satake H."/>
            <person name="Nakayama K."/>
        </authorList>
    </citation>
    <scope>NUCLEOTIDE SEQUENCE</scope>
</reference>